<evidence type="ECO:0000313" key="20">
    <source>
        <dbReference type="Proteomes" id="UP000007581"/>
    </source>
</evidence>
<dbReference type="NCBIfam" id="NF005158">
    <property type="entry name" value="PRK06635.2-2"/>
    <property type="match status" value="1"/>
</dbReference>
<name>A0ABM5MW97_RICTP</name>
<comment type="pathway">
    <text evidence="2 16">Amino-acid biosynthesis; L-methionine biosynthesis via de novo pathway; L-homoserine from L-aspartate: step 1/3.</text>
</comment>
<protein>
    <recommendedName>
        <fullName evidence="6 15">Aspartokinase</fullName>
        <ecNumber evidence="5 15">2.7.2.4</ecNumber>
    </recommendedName>
</protein>
<comment type="similarity">
    <text evidence="4 15">Belongs to the aspartokinase family.</text>
</comment>
<keyword evidence="9" id="KW-0547">Nucleotide-binding</keyword>
<dbReference type="Gene3D" id="3.40.1160.10">
    <property type="entry name" value="Acetylglutamate kinase-like"/>
    <property type="match status" value="1"/>
</dbReference>
<dbReference type="EMBL" id="CP003397">
    <property type="protein sequence ID" value="AFE54575.1"/>
    <property type="molecule type" value="Genomic_DNA"/>
</dbReference>
<dbReference type="PANTHER" id="PTHR21499:SF3">
    <property type="entry name" value="ASPARTOKINASE"/>
    <property type="match status" value="1"/>
</dbReference>
<dbReference type="PANTHER" id="PTHR21499">
    <property type="entry name" value="ASPARTATE KINASE"/>
    <property type="match status" value="1"/>
</dbReference>
<dbReference type="InterPro" id="IPR001057">
    <property type="entry name" value="Glu/AcGlu_kinase"/>
</dbReference>
<dbReference type="RefSeq" id="WP_011191171.1">
    <property type="nucleotide sequence ID" value="NC_017066.1"/>
</dbReference>
<dbReference type="InterPro" id="IPR041740">
    <property type="entry name" value="AKii-LysC-BS"/>
</dbReference>
<dbReference type="InterPro" id="IPR054352">
    <property type="entry name" value="ACT_Aspartokinase"/>
</dbReference>
<comment type="pathway">
    <text evidence="3 16">Amino-acid biosynthesis; L-threonine biosynthesis; L-threonine from L-aspartate: step 1/5.</text>
</comment>
<dbReference type="InterPro" id="IPR001341">
    <property type="entry name" value="Asp_kinase"/>
</dbReference>
<evidence type="ECO:0000256" key="13">
    <source>
        <dbReference type="ARBA" id="ARBA00023154"/>
    </source>
</evidence>
<evidence type="ECO:0000313" key="19">
    <source>
        <dbReference type="EMBL" id="AFE54575.1"/>
    </source>
</evidence>
<evidence type="ECO:0000256" key="7">
    <source>
        <dbReference type="ARBA" id="ARBA00022605"/>
    </source>
</evidence>
<dbReference type="InterPro" id="IPR036393">
    <property type="entry name" value="AceGlu_kinase-like_sf"/>
</dbReference>
<organism evidence="19 20">
    <name type="scientific">Rickettsia typhi str. TH1527</name>
    <dbReference type="NCBI Taxonomy" id="1003201"/>
    <lineage>
        <taxon>Bacteria</taxon>
        <taxon>Pseudomonadati</taxon>
        <taxon>Pseudomonadota</taxon>
        <taxon>Alphaproteobacteria</taxon>
        <taxon>Rickettsiales</taxon>
        <taxon>Rickettsiaceae</taxon>
        <taxon>Rickettsieae</taxon>
        <taxon>Rickettsia</taxon>
        <taxon>typhus group</taxon>
    </lineage>
</organism>
<evidence type="ECO:0000256" key="11">
    <source>
        <dbReference type="ARBA" id="ARBA00022840"/>
    </source>
</evidence>
<evidence type="ECO:0000256" key="10">
    <source>
        <dbReference type="ARBA" id="ARBA00022777"/>
    </source>
</evidence>
<dbReference type="InterPro" id="IPR045865">
    <property type="entry name" value="ACT-like_dom_sf"/>
</dbReference>
<keyword evidence="20" id="KW-1185">Reference proteome</keyword>
<evidence type="ECO:0000256" key="4">
    <source>
        <dbReference type="ARBA" id="ARBA00010122"/>
    </source>
</evidence>
<dbReference type="NCBIfam" id="TIGR00657">
    <property type="entry name" value="asp_kinases"/>
    <property type="match status" value="1"/>
</dbReference>
<dbReference type="Proteomes" id="UP000007581">
    <property type="component" value="Chromosome"/>
</dbReference>
<dbReference type="GO" id="GO:0004072">
    <property type="term" value="F:aspartate kinase activity"/>
    <property type="evidence" value="ECO:0007669"/>
    <property type="project" value="UniProtKB-EC"/>
</dbReference>
<evidence type="ECO:0000256" key="15">
    <source>
        <dbReference type="RuleBase" id="RU003448"/>
    </source>
</evidence>
<dbReference type="PIRSF" id="PIRSF000726">
    <property type="entry name" value="Asp_kin"/>
    <property type="match status" value="1"/>
</dbReference>
<comment type="pathway">
    <text evidence="1 16">Amino-acid biosynthesis; L-lysine biosynthesis via DAP pathway; (S)-tetrahydrodipicolinate from L-aspartate: step 1/4.</text>
</comment>
<evidence type="ECO:0000256" key="16">
    <source>
        <dbReference type="RuleBase" id="RU004249"/>
    </source>
</evidence>
<dbReference type="CDD" id="cd04261">
    <property type="entry name" value="AAK_AKii-LysC-BS"/>
    <property type="match status" value="1"/>
</dbReference>
<comment type="catalytic activity">
    <reaction evidence="14 15">
        <text>L-aspartate + ATP = 4-phospho-L-aspartate + ADP</text>
        <dbReference type="Rhea" id="RHEA:23776"/>
        <dbReference type="ChEBI" id="CHEBI:29991"/>
        <dbReference type="ChEBI" id="CHEBI:30616"/>
        <dbReference type="ChEBI" id="CHEBI:57535"/>
        <dbReference type="ChEBI" id="CHEBI:456216"/>
        <dbReference type="EC" id="2.7.2.4"/>
    </reaction>
</comment>
<evidence type="ECO:0000259" key="17">
    <source>
        <dbReference type="Pfam" id="PF00696"/>
    </source>
</evidence>
<evidence type="ECO:0000256" key="14">
    <source>
        <dbReference type="ARBA" id="ARBA00047872"/>
    </source>
</evidence>
<evidence type="ECO:0000256" key="5">
    <source>
        <dbReference type="ARBA" id="ARBA00013059"/>
    </source>
</evidence>
<keyword evidence="11" id="KW-0067">ATP-binding</keyword>
<dbReference type="EC" id="2.7.2.4" evidence="5 15"/>
<keyword evidence="7 16" id="KW-0028">Amino-acid biosynthesis</keyword>
<dbReference type="Pfam" id="PF22468">
    <property type="entry name" value="ACT_9"/>
    <property type="match status" value="1"/>
</dbReference>
<proteinExistence type="inferred from homology"/>
<sequence length="448" mass="49936">MALIIQKFGGTSVANIERIKKLVPIIKAEITKNNQVIVVVSAMAGVTNQLVTLCSEVSSLNKISQFAEYDVALSSGEIVTAALLALALQEEEIQAQSLLAWQLPILTNNNHSKALVEFITTDLLEKCLQLKIIPIIAGFQGINKSNRITTFGRGGSDTTAALIAAAMKADRCDIYTDVDGIFTADPRIIPNAKRIKEIDFLEMLELASSGAKVLHPRAVELVMRYKIDMRVLSTFLPNTEGTLITSKDTTPLVKSTYMDMEESAKNIKRSTKINIPDDTSGLTYKLPIELALQNRYNMENCIIRGITSNKNLLKVSVNTITLSFLQVANMITYNNNCIEFMQEIKNNIEYNFITNLTDKNNLQTLLTNCKNNKQIQNFTFDTEIATISLIGYGIKNDCKLLEMILSQLTQDNINVNMMQLSEVKITLLINDKDVEKTISNLYNLFKIS</sequence>
<accession>A0ABM5MW97</accession>
<dbReference type="PROSITE" id="PS00324">
    <property type="entry name" value="ASPARTOKINASE"/>
    <property type="match status" value="1"/>
</dbReference>
<keyword evidence="13" id="KW-0457">Lysine biosynthesis</keyword>
<gene>
    <name evidence="19" type="ORF">RTTH1527_03550</name>
</gene>
<evidence type="ECO:0000256" key="12">
    <source>
        <dbReference type="ARBA" id="ARBA00022915"/>
    </source>
</evidence>
<dbReference type="SUPFAM" id="SSF53633">
    <property type="entry name" value="Carbamate kinase-like"/>
    <property type="match status" value="1"/>
</dbReference>
<feature type="domain" description="Aspartate/glutamate/uridylate kinase" evidence="17">
    <location>
        <begin position="3"/>
        <end position="233"/>
    </location>
</feature>
<evidence type="ECO:0000256" key="2">
    <source>
        <dbReference type="ARBA" id="ARBA00004986"/>
    </source>
</evidence>
<evidence type="ECO:0000256" key="8">
    <source>
        <dbReference type="ARBA" id="ARBA00022679"/>
    </source>
</evidence>
<keyword evidence="12" id="KW-0220">Diaminopimelate biosynthesis</keyword>
<keyword evidence="8 15" id="KW-0808">Transferase</keyword>
<dbReference type="Pfam" id="PF00696">
    <property type="entry name" value="AA_kinase"/>
    <property type="match status" value="1"/>
</dbReference>
<evidence type="ECO:0000256" key="9">
    <source>
        <dbReference type="ARBA" id="ARBA00022741"/>
    </source>
</evidence>
<evidence type="ECO:0000259" key="18">
    <source>
        <dbReference type="Pfam" id="PF22468"/>
    </source>
</evidence>
<dbReference type="InterPro" id="IPR005260">
    <property type="entry name" value="Asp_kin_monofn"/>
</dbReference>
<feature type="domain" description="Aspartokinase ACT" evidence="18">
    <location>
        <begin position="387"/>
        <end position="445"/>
    </location>
</feature>
<dbReference type="SUPFAM" id="SSF55021">
    <property type="entry name" value="ACT-like"/>
    <property type="match status" value="1"/>
</dbReference>
<evidence type="ECO:0000256" key="3">
    <source>
        <dbReference type="ARBA" id="ARBA00005139"/>
    </source>
</evidence>
<reference evidence="19" key="1">
    <citation type="submission" date="2012-03" db="EMBL/GenBank/DDBJ databases">
        <authorList>
            <person name="Johnson S.L."/>
            <person name="Sims D."/>
            <person name="Han S."/>
            <person name="Bruce D.C."/>
            <person name="Dasch G.A."/>
        </authorList>
    </citation>
    <scope>NUCLEOTIDE SEQUENCE [LARGE SCALE GENOMIC DNA]</scope>
    <source>
        <strain evidence="19">TH1527</strain>
    </source>
</reference>
<dbReference type="InterPro" id="IPR018042">
    <property type="entry name" value="Aspartate_kinase_CS"/>
</dbReference>
<dbReference type="InterPro" id="IPR001048">
    <property type="entry name" value="Asp/Glu/Uridylate_kinase"/>
</dbReference>
<keyword evidence="10 15" id="KW-0418">Kinase</keyword>
<evidence type="ECO:0000256" key="6">
    <source>
        <dbReference type="ARBA" id="ARBA00016273"/>
    </source>
</evidence>
<evidence type="ECO:0000256" key="1">
    <source>
        <dbReference type="ARBA" id="ARBA00004766"/>
    </source>
</evidence>
<dbReference type="NCBIfam" id="NF005154">
    <property type="entry name" value="PRK06635.1-2"/>
    <property type="match status" value="1"/>
</dbReference>
<dbReference type="PRINTS" id="PR00474">
    <property type="entry name" value="GLU5KINASE"/>
</dbReference>
<dbReference type="Gene3D" id="3.30.2130.10">
    <property type="entry name" value="VC0802-like"/>
    <property type="match status" value="1"/>
</dbReference>